<accession>A0A437DIQ5</accession>
<name>A0A437DIQ5_ORYJA</name>
<dbReference type="AlphaFoldDB" id="A0A437DIQ5"/>
<reference evidence="2 3" key="2">
    <citation type="submission" date="2019-01" db="EMBL/GenBank/DDBJ databases">
        <title>A chromosome length genome reference of the Java medaka (oryzias javanicus).</title>
        <authorList>
            <person name="Herpin A."/>
            <person name="Takehana Y."/>
            <person name="Naruse K."/>
            <person name="Ansai S."/>
            <person name="Kawaguchi M."/>
        </authorList>
    </citation>
    <scope>NUCLEOTIDE SEQUENCE [LARGE SCALE GENOMIC DNA]</scope>
    <source>
        <strain evidence="2">RS831</strain>
        <tissue evidence="2">Whole body</tissue>
    </source>
</reference>
<sequence>MRNEAVISPPELRLMSSEANTLPRRRQPSPAVELHSGELLRQQRNDQQRNGEDKNEEVVKDKKWSVILQ</sequence>
<feature type="compositionally biased region" description="Basic and acidic residues" evidence="1">
    <location>
        <begin position="35"/>
        <end position="69"/>
    </location>
</feature>
<evidence type="ECO:0000313" key="2">
    <source>
        <dbReference type="EMBL" id="RVE74969.1"/>
    </source>
</evidence>
<proteinExistence type="predicted"/>
<evidence type="ECO:0000256" key="1">
    <source>
        <dbReference type="SAM" id="MobiDB-lite"/>
    </source>
</evidence>
<feature type="region of interest" description="Disordered" evidence="1">
    <location>
        <begin position="1"/>
        <end position="69"/>
    </location>
</feature>
<reference evidence="2 3" key="1">
    <citation type="submission" date="2018-11" db="EMBL/GenBank/DDBJ databases">
        <authorList>
            <person name="Lopez-Roques C."/>
            <person name="Donnadieu C."/>
            <person name="Bouchez O."/>
            <person name="Klopp C."/>
            <person name="Cabau C."/>
            <person name="Zahm M."/>
        </authorList>
    </citation>
    <scope>NUCLEOTIDE SEQUENCE [LARGE SCALE GENOMIC DNA]</scope>
    <source>
        <strain evidence="2">RS831</strain>
        <tissue evidence="2">Whole body</tissue>
    </source>
</reference>
<evidence type="ECO:0000313" key="3">
    <source>
        <dbReference type="Proteomes" id="UP000283210"/>
    </source>
</evidence>
<dbReference type="Proteomes" id="UP000283210">
    <property type="component" value="Chromosome 3"/>
</dbReference>
<keyword evidence="3" id="KW-1185">Reference proteome</keyword>
<protein>
    <submittedName>
        <fullName evidence="2">Uncharacterized protein</fullName>
    </submittedName>
</protein>
<organism evidence="2 3">
    <name type="scientific">Oryzias javanicus</name>
    <name type="common">Javanese ricefish</name>
    <name type="synonym">Aplocheilus javanicus</name>
    <dbReference type="NCBI Taxonomy" id="123683"/>
    <lineage>
        <taxon>Eukaryota</taxon>
        <taxon>Metazoa</taxon>
        <taxon>Chordata</taxon>
        <taxon>Craniata</taxon>
        <taxon>Vertebrata</taxon>
        <taxon>Euteleostomi</taxon>
        <taxon>Actinopterygii</taxon>
        <taxon>Neopterygii</taxon>
        <taxon>Teleostei</taxon>
        <taxon>Neoteleostei</taxon>
        <taxon>Acanthomorphata</taxon>
        <taxon>Ovalentaria</taxon>
        <taxon>Atherinomorphae</taxon>
        <taxon>Beloniformes</taxon>
        <taxon>Adrianichthyidae</taxon>
        <taxon>Oryziinae</taxon>
        <taxon>Oryzias</taxon>
    </lineage>
</organism>
<dbReference type="EMBL" id="CM012439">
    <property type="protein sequence ID" value="RVE74969.1"/>
    <property type="molecule type" value="Genomic_DNA"/>
</dbReference>
<gene>
    <name evidence="2" type="ORF">OJAV_G00027110</name>
</gene>